<dbReference type="OrthoDB" id="2428943at2759"/>
<dbReference type="InterPro" id="IPR005135">
    <property type="entry name" value="Endo/exonuclease/phosphatase"/>
</dbReference>
<sequence length="601" mass="70145">MASSISQVDGIMEEPMRSPNIPPHYTTNTPNNIQIDNAINPQFNQDIEIFLACNRIEFELQAELHTNAAEISKNFFLSLNIVTHNINGCGTEETFYKLDSLLSYMKSNNIDILTLTETNLDPFKGEALARNIDDHNFHIIFGNKQADKIKGSDTAIIISQKWFHHLYEIWAVYAAPQNKQSILSEVSTLIRNDICNQKNLNQQILHLVTGDFNETLDPVMDRFSVSSHANDSNNSNNSTFFSELIRLRFSDSLQNISSTDRQYTYRHTNKNTLSRIDYIWVSDIQDVICRKYESVDITDITHSDHNLVLTELYLGDFLSINRRRTHINTHIQLEDQYYSQMIIEKDKITNEIWINFQHCTQSVFETNNFERIIDEARSLFLAVDLRSQDNDIQPNVREKLRSTIDNLWDDIQKCSSNSSKIKRDNISPDSKARKHTAKLRVLIHKISNLNHHELAQYIKNYGNVWHKRLNKYNANYLALEYRQFIDNHTLLIIPTQDILSQSWTQVLHSIVKVRTYIDHKIRRSHNLKIISERVERLFEITQSNQSEWLSKTQNKTSRRIIIDHIKVKLADGSCYMELHSANIKTLTKEKLEHIVRARNTT</sequence>
<accession>A0A8H3QN19</accession>
<gene>
    <name evidence="3" type="ORF">RCL2_001393400</name>
</gene>
<name>A0A8H3QN19_9GLOM</name>
<protein>
    <recommendedName>
        <fullName evidence="2">Endonuclease/exonuclease/phosphatase domain-containing protein</fullName>
    </recommendedName>
</protein>
<proteinExistence type="predicted"/>
<dbReference type="EMBL" id="BLAL01000162">
    <property type="protein sequence ID" value="GES86900.1"/>
    <property type="molecule type" value="Genomic_DNA"/>
</dbReference>
<reference evidence="3" key="1">
    <citation type="submission" date="2019-10" db="EMBL/GenBank/DDBJ databases">
        <title>Conservation and host-specific expression of non-tandemly repeated heterogenous ribosome RNA gene in arbuscular mycorrhizal fungi.</title>
        <authorList>
            <person name="Maeda T."/>
            <person name="Kobayashi Y."/>
            <person name="Nakagawa T."/>
            <person name="Ezawa T."/>
            <person name="Yamaguchi K."/>
            <person name="Bino T."/>
            <person name="Nishimoto Y."/>
            <person name="Shigenobu S."/>
            <person name="Kawaguchi M."/>
        </authorList>
    </citation>
    <scope>NUCLEOTIDE SEQUENCE</scope>
    <source>
        <strain evidence="3">HR1</strain>
    </source>
</reference>
<feature type="region of interest" description="Disordered" evidence="1">
    <location>
        <begin position="1"/>
        <end position="29"/>
    </location>
</feature>
<feature type="domain" description="Endonuclease/exonuclease/phosphatase" evidence="2">
    <location>
        <begin position="82"/>
        <end position="283"/>
    </location>
</feature>
<evidence type="ECO:0000313" key="4">
    <source>
        <dbReference type="Proteomes" id="UP000615446"/>
    </source>
</evidence>
<comment type="caution">
    <text evidence="3">The sequence shown here is derived from an EMBL/GenBank/DDBJ whole genome shotgun (WGS) entry which is preliminary data.</text>
</comment>
<evidence type="ECO:0000259" key="2">
    <source>
        <dbReference type="Pfam" id="PF03372"/>
    </source>
</evidence>
<dbReference type="Proteomes" id="UP000615446">
    <property type="component" value="Unassembled WGS sequence"/>
</dbReference>
<organism evidence="3 4">
    <name type="scientific">Rhizophagus clarus</name>
    <dbReference type="NCBI Taxonomy" id="94130"/>
    <lineage>
        <taxon>Eukaryota</taxon>
        <taxon>Fungi</taxon>
        <taxon>Fungi incertae sedis</taxon>
        <taxon>Mucoromycota</taxon>
        <taxon>Glomeromycotina</taxon>
        <taxon>Glomeromycetes</taxon>
        <taxon>Glomerales</taxon>
        <taxon>Glomeraceae</taxon>
        <taxon>Rhizophagus</taxon>
    </lineage>
</organism>
<dbReference type="GO" id="GO:0003824">
    <property type="term" value="F:catalytic activity"/>
    <property type="evidence" value="ECO:0007669"/>
    <property type="project" value="InterPro"/>
</dbReference>
<evidence type="ECO:0000256" key="1">
    <source>
        <dbReference type="SAM" id="MobiDB-lite"/>
    </source>
</evidence>
<dbReference type="Gene3D" id="3.60.10.10">
    <property type="entry name" value="Endonuclease/exonuclease/phosphatase"/>
    <property type="match status" value="1"/>
</dbReference>
<evidence type="ECO:0000313" key="3">
    <source>
        <dbReference type="EMBL" id="GES86900.1"/>
    </source>
</evidence>
<dbReference type="InterPro" id="IPR036691">
    <property type="entry name" value="Endo/exonu/phosph_ase_sf"/>
</dbReference>
<dbReference type="AlphaFoldDB" id="A0A8H3QN19"/>
<dbReference type="Pfam" id="PF03372">
    <property type="entry name" value="Exo_endo_phos"/>
    <property type="match status" value="1"/>
</dbReference>
<dbReference type="SUPFAM" id="SSF56219">
    <property type="entry name" value="DNase I-like"/>
    <property type="match status" value="1"/>
</dbReference>